<feature type="transmembrane region" description="Helical" evidence="1">
    <location>
        <begin position="81"/>
        <end position="106"/>
    </location>
</feature>
<evidence type="ECO:0000313" key="3">
    <source>
        <dbReference type="Proteomes" id="UP001417504"/>
    </source>
</evidence>
<protein>
    <submittedName>
        <fullName evidence="2">Uncharacterized protein</fullName>
    </submittedName>
</protein>
<reference evidence="2 3" key="1">
    <citation type="submission" date="2024-01" db="EMBL/GenBank/DDBJ databases">
        <title>Genome assemblies of Stephania.</title>
        <authorList>
            <person name="Yang L."/>
        </authorList>
    </citation>
    <scope>NUCLEOTIDE SEQUENCE [LARGE SCALE GENOMIC DNA]</scope>
    <source>
        <strain evidence="2">QJT</strain>
        <tissue evidence="2">Leaf</tissue>
    </source>
</reference>
<name>A0AAP0NR76_9MAGN</name>
<keyword evidence="1" id="KW-0812">Transmembrane</keyword>
<keyword evidence="1" id="KW-1133">Transmembrane helix</keyword>
<dbReference type="EMBL" id="JBBNAE010000006">
    <property type="protein sequence ID" value="KAK9116318.1"/>
    <property type="molecule type" value="Genomic_DNA"/>
</dbReference>
<keyword evidence="1" id="KW-0472">Membrane</keyword>
<dbReference type="Proteomes" id="UP001417504">
    <property type="component" value="Unassembled WGS sequence"/>
</dbReference>
<feature type="transmembrane region" description="Helical" evidence="1">
    <location>
        <begin position="12"/>
        <end position="35"/>
    </location>
</feature>
<comment type="caution">
    <text evidence="2">The sequence shown here is derived from an EMBL/GenBank/DDBJ whole genome shotgun (WGS) entry which is preliminary data.</text>
</comment>
<gene>
    <name evidence="2" type="ORF">Sjap_015265</name>
</gene>
<keyword evidence="3" id="KW-1185">Reference proteome</keyword>
<organism evidence="2 3">
    <name type="scientific">Stephania japonica</name>
    <dbReference type="NCBI Taxonomy" id="461633"/>
    <lineage>
        <taxon>Eukaryota</taxon>
        <taxon>Viridiplantae</taxon>
        <taxon>Streptophyta</taxon>
        <taxon>Embryophyta</taxon>
        <taxon>Tracheophyta</taxon>
        <taxon>Spermatophyta</taxon>
        <taxon>Magnoliopsida</taxon>
        <taxon>Ranunculales</taxon>
        <taxon>Menispermaceae</taxon>
        <taxon>Menispermoideae</taxon>
        <taxon>Cissampelideae</taxon>
        <taxon>Stephania</taxon>
    </lineage>
</organism>
<dbReference type="AlphaFoldDB" id="A0AAP0NR76"/>
<evidence type="ECO:0000256" key="1">
    <source>
        <dbReference type="SAM" id="Phobius"/>
    </source>
</evidence>
<evidence type="ECO:0000313" key="2">
    <source>
        <dbReference type="EMBL" id="KAK9116318.1"/>
    </source>
</evidence>
<proteinExistence type="predicted"/>
<sequence>MFPCSVSSDYEWSLWIILGNQIATIFVGSVGTSFFRLVTLVHRMKLDSLGLSWADKDAEIDENPLLVGCTKDDLIAVVMRLMYLVIACIHLLIVVPSFVIGTTLLACFGSFCKSKEKNIDEIREFSHLIHEDEQGLDEWTLRKSVNEMRKRMELYRNNAPMHSMKGLLSKCFLLEELVINQLKDFANRNKAYEVSSLSLVLVARIATVCKDYSLRGSLRIVLSEIFEVIHFVERKMNSTSFENKNKSKFAKAALKGPSFRGDLLRVAGIICNGVALPPNYDVEQAIATVD</sequence>
<accession>A0AAP0NR76</accession>